<evidence type="ECO:0000313" key="3">
    <source>
        <dbReference type="Proteomes" id="UP000007484"/>
    </source>
</evidence>
<proteinExistence type="predicted"/>
<reference evidence="2 3" key="1">
    <citation type="journal article" date="2011" name="J. Bacteriol.">
        <title>Complete genome sequences of two hemotropic Mycoplasmas, Mycoplasma haemofelis strain Ohio2 and Mycoplasma suis strain Illinois.</title>
        <authorList>
            <person name="Messick J.B."/>
            <person name="Santos A.P."/>
            <person name="Guimaraes A.M."/>
        </authorList>
    </citation>
    <scope>NUCLEOTIDE SEQUENCE [LARGE SCALE GENOMIC DNA]</scope>
    <source>
        <strain evidence="2 3">Illinois</strain>
    </source>
</reference>
<protein>
    <submittedName>
        <fullName evidence="2">Uncharacterized protein</fullName>
    </submittedName>
</protein>
<name>F0QS35_MYCSL</name>
<sequence>MSSLIKVKKLSINEKKIIRGGAASLMGIATGILTFSSLANLIMDLINRYWKRKPTIVETSVHENCFNNPECYLPKMGFQRNPEDLQENRITFL</sequence>
<dbReference type="EMBL" id="CP002525">
    <property type="protein sequence ID" value="ADX98305.1"/>
    <property type="molecule type" value="Genomic_DNA"/>
</dbReference>
<organism evidence="2 3">
    <name type="scientific">Mycoplasma suis (strain Illinois)</name>
    <dbReference type="NCBI Taxonomy" id="768700"/>
    <lineage>
        <taxon>Bacteria</taxon>
        <taxon>Bacillati</taxon>
        <taxon>Mycoplasmatota</taxon>
        <taxon>Mollicutes</taxon>
        <taxon>Mycoplasmataceae</taxon>
        <taxon>Mycoplasma</taxon>
    </lineage>
</organism>
<dbReference type="KEGG" id="mss:MSU_0780"/>
<evidence type="ECO:0000313" key="2">
    <source>
        <dbReference type="EMBL" id="ADX98305.1"/>
    </source>
</evidence>
<accession>F0QS35</accession>
<gene>
    <name evidence="2" type="ordered locus">MSU_0780</name>
</gene>
<dbReference type="AlphaFoldDB" id="F0QS35"/>
<evidence type="ECO:0000256" key="1">
    <source>
        <dbReference type="SAM" id="Phobius"/>
    </source>
</evidence>
<keyword evidence="3" id="KW-1185">Reference proteome</keyword>
<keyword evidence="1" id="KW-0472">Membrane</keyword>
<dbReference type="STRING" id="768700.MSU_0780"/>
<keyword evidence="1" id="KW-1133">Transmembrane helix</keyword>
<keyword evidence="1" id="KW-0812">Transmembrane</keyword>
<dbReference type="Proteomes" id="UP000007484">
    <property type="component" value="Chromosome"/>
</dbReference>
<feature type="transmembrane region" description="Helical" evidence="1">
    <location>
        <begin position="20"/>
        <end position="43"/>
    </location>
</feature>
<dbReference type="HOGENOM" id="CLU_186836_0_0_14"/>